<reference evidence="3" key="1">
    <citation type="submission" date="2024-02" db="EMBL/GenBank/DDBJ databases">
        <authorList>
            <consortium name="ELIXIR-Norway"/>
            <consortium name="Elixir Norway"/>
        </authorList>
    </citation>
    <scope>NUCLEOTIDE SEQUENCE</scope>
</reference>
<sequence>MGLSSTQIVNRTTKALTLKVGNHPIATIEKDGTHTISVDPNSTYQRFTLATSVDASGGAGKQMTVDSDQCVDNKCITISEVEGEFQVIKVPRHSQAPPAVSESSSDTSAAATTKRQPGGGASWASWSKN</sequence>
<evidence type="ECO:0000313" key="3">
    <source>
        <dbReference type="EMBL" id="CAK9265890.1"/>
    </source>
</evidence>
<evidence type="ECO:0000256" key="1">
    <source>
        <dbReference type="SAM" id="MobiDB-lite"/>
    </source>
</evidence>
<protein>
    <recommendedName>
        <fullName evidence="2">DUF7748 domain-containing protein</fullName>
    </recommendedName>
</protein>
<dbReference type="PANTHER" id="PTHR48468">
    <property type="entry name" value="PLASTOCYANIN-LIKE DOMAIN-CONTAINING PROTEIN"/>
    <property type="match status" value="1"/>
</dbReference>
<keyword evidence="4" id="KW-1185">Reference proteome</keyword>
<name>A0ABP0WK91_9BRYO</name>
<feature type="domain" description="DUF7748" evidence="2">
    <location>
        <begin position="5"/>
        <end position="93"/>
    </location>
</feature>
<dbReference type="EMBL" id="OZ020113">
    <property type="protein sequence ID" value="CAK9265890.1"/>
    <property type="molecule type" value="Genomic_DNA"/>
</dbReference>
<proteinExistence type="predicted"/>
<dbReference type="Pfam" id="PF24928">
    <property type="entry name" value="DUF7748"/>
    <property type="match status" value="1"/>
</dbReference>
<dbReference type="InterPro" id="IPR056650">
    <property type="entry name" value="DUF7748"/>
</dbReference>
<dbReference type="Proteomes" id="UP001497444">
    <property type="component" value="Chromosome 18"/>
</dbReference>
<dbReference type="PANTHER" id="PTHR48468:SF1">
    <property type="entry name" value="PLASTOCYANIN-LIKE DOMAIN-CONTAINING PROTEIN"/>
    <property type="match status" value="1"/>
</dbReference>
<accession>A0ABP0WK91</accession>
<organism evidence="3 4">
    <name type="scientific">Sphagnum jensenii</name>
    <dbReference type="NCBI Taxonomy" id="128206"/>
    <lineage>
        <taxon>Eukaryota</taxon>
        <taxon>Viridiplantae</taxon>
        <taxon>Streptophyta</taxon>
        <taxon>Embryophyta</taxon>
        <taxon>Bryophyta</taxon>
        <taxon>Sphagnophytina</taxon>
        <taxon>Sphagnopsida</taxon>
        <taxon>Sphagnales</taxon>
        <taxon>Sphagnaceae</taxon>
        <taxon>Sphagnum</taxon>
    </lineage>
</organism>
<feature type="compositionally biased region" description="Low complexity" evidence="1">
    <location>
        <begin position="101"/>
        <end position="113"/>
    </location>
</feature>
<evidence type="ECO:0000259" key="2">
    <source>
        <dbReference type="Pfam" id="PF24928"/>
    </source>
</evidence>
<evidence type="ECO:0000313" key="4">
    <source>
        <dbReference type="Proteomes" id="UP001497444"/>
    </source>
</evidence>
<gene>
    <name evidence="3" type="ORF">CSSPJE1EN1_LOCUS11368</name>
</gene>
<feature type="region of interest" description="Disordered" evidence="1">
    <location>
        <begin position="92"/>
        <end position="129"/>
    </location>
</feature>